<dbReference type="AlphaFoldDB" id="N6X6Y5"/>
<evidence type="ECO:0000313" key="3">
    <source>
        <dbReference type="Proteomes" id="UP000013165"/>
    </source>
</evidence>
<sequence length="68" mass="8163">MNEADQDLFKRECYARWMKDQMRVGRKLRSEIEAWLKKQPDEQHMREILNGKPSAYTQNGQKSTQNGY</sequence>
<evidence type="ECO:0000256" key="1">
    <source>
        <dbReference type="SAM" id="MobiDB-lite"/>
    </source>
</evidence>
<proteinExistence type="predicted"/>
<evidence type="ECO:0000313" key="2">
    <source>
        <dbReference type="EMBL" id="ENO16893.1"/>
    </source>
</evidence>
<feature type="compositionally biased region" description="Polar residues" evidence="1">
    <location>
        <begin position="55"/>
        <end position="68"/>
    </location>
</feature>
<organism evidence="2 3">
    <name type="scientific">Marinobacter nanhaiticus D15-8W</name>
    <dbReference type="NCBI Taxonomy" id="626887"/>
    <lineage>
        <taxon>Bacteria</taxon>
        <taxon>Pseudomonadati</taxon>
        <taxon>Pseudomonadota</taxon>
        <taxon>Gammaproteobacteria</taxon>
        <taxon>Pseudomonadales</taxon>
        <taxon>Marinobacteraceae</taxon>
        <taxon>Marinobacter</taxon>
    </lineage>
</organism>
<name>N6X6Y5_9GAMM</name>
<reference evidence="2 3" key="1">
    <citation type="journal article" date="2013" name="Genome Announc.">
        <title>Genome Sequence of the Polycyclic Aromatic Hydrocarbon-Degrading Bacterium Strain Marinobacter nanhaiticus D15-8WT.</title>
        <authorList>
            <person name="Cui Z."/>
            <person name="Gao W."/>
            <person name="Li Q."/>
            <person name="Xu G."/>
            <person name="Zheng L."/>
        </authorList>
    </citation>
    <scope>NUCLEOTIDE SEQUENCE [LARGE SCALE GENOMIC DNA]</scope>
    <source>
        <strain evidence="2 3">D15-8W</strain>
    </source>
</reference>
<feature type="region of interest" description="Disordered" evidence="1">
    <location>
        <begin position="43"/>
        <end position="68"/>
    </location>
</feature>
<keyword evidence="3" id="KW-1185">Reference proteome</keyword>
<dbReference type="PATRIC" id="fig|626887.3.peg.333"/>
<dbReference type="Proteomes" id="UP000013165">
    <property type="component" value="Unassembled WGS sequence"/>
</dbReference>
<protein>
    <submittedName>
        <fullName evidence="2">Uncharacterized protein</fullName>
    </submittedName>
</protein>
<dbReference type="HOGENOM" id="CLU_2789026_0_0_6"/>
<dbReference type="EMBL" id="APLQ01000009">
    <property type="protein sequence ID" value="ENO16893.1"/>
    <property type="molecule type" value="Genomic_DNA"/>
</dbReference>
<comment type="caution">
    <text evidence="2">The sequence shown here is derived from an EMBL/GenBank/DDBJ whole genome shotgun (WGS) entry which is preliminary data.</text>
</comment>
<dbReference type="RefSeq" id="WP_004582900.1">
    <property type="nucleotide sequence ID" value="NZ_AP028878.1"/>
</dbReference>
<dbReference type="STRING" id="626887.J057_01775"/>
<gene>
    <name evidence="2" type="ORF">J057_01775</name>
</gene>
<accession>N6X6Y5</accession>